<dbReference type="NCBIfam" id="TIGR01954">
    <property type="entry name" value="nusA_Cterm_rpt"/>
    <property type="match status" value="1"/>
</dbReference>
<dbReference type="eggNOG" id="COG0195">
    <property type="taxonomic scope" value="Bacteria"/>
</dbReference>
<dbReference type="SUPFAM" id="SSF47794">
    <property type="entry name" value="Rad51 N-terminal domain-like"/>
    <property type="match status" value="2"/>
</dbReference>
<dbReference type="Gene3D" id="2.40.50.140">
    <property type="entry name" value="Nucleic acid-binding proteins"/>
    <property type="match status" value="1"/>
</dbReference>
<dbReference type="Pfam" id="PF00575">
    <property type="entry name" value="S1"/>
    <property type="match status" value="1"/>
</dbReference>
<comment type="subcellular location">
    <subcellularLocation>
        <location evidence="7">Cytoplasm</location>
    </subcellularLocation>
</comment>
<dbReference type="Gene3D" id="1.10.150.20">
    <property type="entry name" value="5' to 3' exonuclease, C-terminal subdomain"/>
    <property type="match status" value="2"/>
</dbReference>
<dbReference type="PROSITE" id="PS50084">
    <property type="entry name" value="KH_TYPE_1"/>
    <property type="match status" value="1"/>
</dbReference>
<evidence type="ECO:0000313" key="10">
    <source>
        <dbReference type="Proteomes" id="UP000028926"/>
    </source>
</evidence>
<dbReference type="CDD" id="cd04455">
    <property type="entry name" value="S1_NusA"/>
    <property type="match status" value="1"/>
</dbReference>
<comment type="subunit">
    <text evidence="7">Monomer. Binds directly to the core enzyme of the DNA-dependent RNA polymerase and to nascent RNA.</text>
</comment>
<protein>
    <recommendedName>
        <fullName evidence="7">Transcription termination/antitermination protein NusA</fullName>
    </recommendedName>
</protein>
<dbReference type="GO" id="GO:0006353">
    <property type="term" value="P:DNA-templated transcription termination"/>
    <property type="evidence" value="ECO:0007669"/>
    <property type="project" value="UniProtKB-UniRule"/>
</dbReference>
<keyword evidence="6 7" id="KW-0804">Transcription</keyword>
<dbReference type="GO" id="GO:0031564">
    <property type="term" value="P:transcription antitermination"/>
    <property type="evidence" value="ECO:0007669"/>
    <property type="project" value="UniProtKB-UniRule"/>
</dbReference>
<dbReference type="GO" id="GO:0003723">
    <property type="term" value="F:RNA binding"/>
    <property type="evidence" value="ECO:0007669"/>
    <property type="project" value="UniProtKB-UniRule"/>
</dbReference>
<dbReference type="PANTHER" id="PTHR22648">
    <property type="entry name" value="TRANSCRIPTION TERMINATION FACTOR NUSA"/>
    <property type="match status" value="1"/>
</dbReference>
<dbReference type="GO" id="GO:0003746">
    <property type="term" value="F:translation elongation factor activity"/>
    <property type="evidence" value="ECO:0007669"/>
    <property type="project" value="UniProtKB-KW"/>
</dbReference>
<dbReference type="STRING" id="91604.ID47_11410"/>
<dbReference type="Proteomes" id="UP000028926">
    <property type="component" value="Chromosome"/>
</dbReference>
<dbReference type="Pfam" id="PF08529">
    <property type="entry name" value="NusA_N"/>
    <property type="match status" value="1"/>
</dbReference>
<accession>A0A077AZR0</accession>
<evidence type="ECO:0000256" key="3">
    <source>
        <dbReference type="ARBA" id="ARBA00022814"/>
    </source>
</evidence>
<comment type="similarity">
    <text evidence="7">Belongs to the NusA family.</text>
</comment>
<proteinExistence type="inferred from homology"/>
<keyword evidence="5 7" id="KW-0805">Transcription regulation</keyword>
<keyword evidence="1 7" id="KW-0806">Transcription termination</keyword>
<dbReference type="FunFam" id="3.30.300.20:FF:000005">
    <property type="entry name" value="Transcription termination/antitermination protein NusA"/>
    <property type="match status" value="1"/>
</dbReference>
<dbReference type="GO" id="GO:0005829">
    <property type="term" value="C:cytosol"/>
    <property type="evidence" value="ECO:0007669"/>
    <property type="project" value="TreeGrafter"/>
</dbReference>
<keyword evidence="9" id="KW-0648">Protein biosynthesis</keyword>
<dbReference type="InterPro" id="IPR010214">
    <property type="entry name" value="Tscrpt_termin_fac_NusA_C_rpt"/>
</dbReference>
<dbReference type="GO" id="GO:0000166">
    <property type="term" value="F:nucleotide binding"/>
    <property type="evidence" value="ECO:0007669"/>
    <property type="project" value="InterPro"/>
</dbReference>
<dbReference type="Gene3D" id="3.30.300.20">
    <property type="match status" value="2"/>
</dbReference>
<dbReference type="PROSITE" id="PS50126">
    <property type="entry name" value="S1"/>
    <property type="match status" value="1"/>
</dbReference>
<comment type="function">
    <text evidence="7">Participates in both transcription termination and antitermination.</text>
</comment>
<dbReference type="SMART" id="SM00316">
    <property type="entry name" value="S1"/>
    <property type="match status" value="1"/>
</dbReference>
<evidence type="ECO:0000256" key="7">
    <source>
        <dbReference type="HAMAP-Rule" id="MF_00945"/>
    </source>
</evidence>
<dbReference type="KEGG" id="paca:ID47_11410"/>
<dbReference type="InterPro" id="IPR012340">
    <property type="entry name" value="NA-bd_OB-fold"/>
</dbReference>
<evidence type="ECO:0000256" key="6">
    <source>
        <dbReference type="ARBA" id="ARBA00023163"/>
    </source>
</evidence>
<dbReference type="CDD" id="cd02134">
    <property type="entry name" value="KH-II_NusA_rpt1"/>
    <property type="match status" value="1"/>
</dbReference>
<gene>
    <name evidence="7" type="primary">nusA</name>
    <name evidence="9" type="ORF">ID47_11410</name>
</gene>
<dbReference type="Pfam" id="PF13184">
    <property type="entry name" value="KH_NusA_1st"/>
    <property type="match status" value="1"/>
</dbReference>
<sequence>MSQPRHEILAVADAVAREKGIERDEVLYAMEQAIQKAARAKYGFEKDVRAKVDTSTGDVTIWKVLTVVEEVENPLTQISLAQAQLHDKNHKLGDEIIEPLPPIEFGRVAAQSARQVIIQKVRDAERAHQYAEFKDRAEQIIGGIVKRVEFGNVVVDLGRSEGILRREDLIQREVFRNGDRIRAYVSEVRPDARGPMVALSRTHLQFMAKLFESEVPEIYDGVIEIKAVARDAGSRAKIAVYTTDASIDPVGSCVGLRGVRVQAVVTELQGEKIDIVPWSANPATFVVNALAPAEVIKVVLDEEAHRVDVVVAEDQLSLAIGRRGQNVRLASQLTGWNIDIMTEEQEAKLRTEEYNSRTQLFMNALDVDEVIAQLLAADGFTTVEELSFAPLEELMSIEGFDEAIAQEIQSRALSFVEQRAKASLEKAKDLGVSEDILEIDGMTAEMLLKLAEYKIKTLDDFADLSGDEFIEIVQDEQLTIEQANAMIMAARAHWFDEKPKA</sequence>
<keyword evidence="9" id="KW-0251">Elongation factor</keyword>
<keyword evidence="10" id="KW-1185">Reference proteome</keyword>
<dbReference type="CDD" id="cd22529">
    <property type="entry name" value="KH-II_NusA_rpt2"/>
    <property type="match status" value="1"/>
</dbReference>
<dbReference type="NCBIfam" id="TIGR01953">
    <property type="entry name" value="NusA"/>
    <property type="match status" value="1"/>
</dbReference>
<dbReference type="InterPro" id="IPR030842">
    <property type="entry name" value="TF_NusA_bacterial"/>
</dbReference>
<feature type="domain" description="S1 motif" evidence="8">
    <location>
        <begin position="138"/>
        <end position="202"/>
    </location>
</feature>
<dbReference type="InterPro" id="IPR010213">
    <property type="entry name" value="TF_NusA"/>
</dbReference>
<name>A0A077AZR0_9PROT</name>
<dbReference type="PANTHER" id="PTHR22648:SF0">
    <property type="entry name" value="TRANSCRIPTION TERMINATION_ANTITERMINATION PROTEIN NUSA"/>
    <property type="match status" value="1"/>
</dbReference>
<dbReference type="Gene3D" id="3.30.1480.10">
    <property type="entry name" value="NusA, N-terminal domain"/>
    <property type="match status" value="1"/>
</dbReference>
<dbReference type="FunFam" id="3.30.300.20:FF:000002">
    <property type="entry name" value="Transcription termination/antitermination protein NusA"/>
    <property type="match status" value="1"/>
</dbReference>
<dbReference type="InterPro" id="IPR003029">
    <property type="entry name" value="S1_domain"/>
</dbReference>
<evidence type="ECO:0000259" key="8">
    <source>
        <dbReference type="PROSITE" id="PS50126"/>
    </source>
</evidence>
<dbReference type="InterPro" id="IPR009019">
    <property type="entry name" value="KH_sf_prok-type"/>
</dbReference>
<dbReference type="InterPro" id="IPR010995">
    <property type="entry name" value="DNA_repair_Rad51/TF_NusA_a-hlx"/>
</dbReference>
<dbReference type="InterPro" id="IPR013735">
    <property type="entry name" value="TF_NusA_N"/>
</dbReference>
<dbReference type="SUPFAM" id="SSF54814">
    <property type="entry name" value="Prokaryotic type KH domain (KH-domain type II)"/>
    <property type="match status" value="2"/>
</dbReference>
<dbReference type="GO" id="GO:0003700">
    <property type="term" value="F:DNA-binding transcription factor activity"/>
    <property type="evidence" value="ECO:0007669"/>
    <property type="project" value="InterPro"/>
</dbReference>
<dbReference type="InterPro" id="IPR015946">
    <property type="entry name" value="KH_dom-like_a/b"/>
</dbReference>
<keyword evidence="2 7" id="KW-0963">Cytoplasm</keyword>
<keyword evidence="3 7" id="KW-0889">Transcription antitermination</keyword>
<evidence type="ECO:0000313" key="9">
    <source>
        <dbReference type="EMBL" id="AIK97208.1"/>
    </source>
</evidence>
<dbReference type="HOGENOM" id="CLU_029242_1_2_5"/>
<dbReference type="Pfam" id="PF14520">
    <property type="entry name" value="HHH_5"/>
    <property type="match status" value="1"/>
</dbReference>
<dbReference type="EMBL" id="CP008941">
    <property type="protein sequence ID" value="AIK97208.1"/>
    <property type="molecule type" value="Genomic_DNA"/>
</dbReference>
<dbReference type="SUPFAM" id="SSF69705">
    <property type="entry name" value="Transcription factor NusA, N-terminal domain"/>
    <property type="match status" value="1"/>
</dbReference>
<reference evidence="9 10" key="1">
    <citation type="submission" date="2014-07" db="EMBL/GenBank/DDBJ databases">
        <title>Comparative genomic insights into amoeba endosymbionts belonging to the families of Holosporaceae and Candidatus Midichloriaceae within Rickettsiales.</title>
        <authorList>
            <person name="Wang Z."/>
            <person name="Wu M."/>
        </authorList>
    </citation>
    <scope>NUCLEOTIDE SEQUENCE [LARGE SCALE GENOMIC DNA]</scope>
    <source>
        <strain evidence="9">PRA3</strain>
    </source>
</reference>
<dbReference type="SMART" id="SM00322">
    <property type="entry name" value="KH"/>
    <property type="match status" value="2"/>
</dbReference>
<dbReference type="InterPro" id="IPR025249">
    <property type="entry name" value="TF_NusA_KH_1st"/>
</dbReference>
<evidence type="ECO:0000256" key="1">
    <source>
        <dbReference type="ARBA" id="ARBA00022472"/>
    </source>
</evidence>
<dbReference type="Pfam" id="PF26594">
    <property type="entry name" value="KH_NusA_2nd"/>
    <property type="match status" value="1"/>
</dbReference>
<keyword evidence="4 7" id="KW-0694">RNA-binding</keyword>
<dbReference type="InterPro" id="IPR058582">
    <property type="entry name" value="KH_NusA_2nd"/>
</dbReference>
<dbReference type="HAMAP" id="MF_00945_B">
    <property type="entry name" value="NusA_B"/>
    <property type="match status" value="1"/>
</dbReference>
<dbReference type="SUPFAM" id="SSF50249">
    <property type="entry name" value="Nucleic acid-binding proteins"/>
    <property type="match status" value="1"/>
</dbReference>
<dbReference type="AlphaFoldDB" id="A0A077AZR0"/>
<dbReference type="InterPro" id="IPR004087">
    <property type="entry name" value="KH_dom"/>
</dbReference>
<evidence type="ECO:0000256" key="5">
    <source>
        <dbReference type="ARBA" id="ARBA00023015"/>
    </source>
</evidence>
<organism evidence="9 10">
    <name type="scientific">Candidatus Odyssella acanthamoebae</name>
    <dbReference type="NCBI Taxonomy" id="91604"/>
    <lineage>
        <taxon>Bacteria</taxon>
        <taxon>Pseudomonadati</taxon>
        <taxon>Pseudomonadota</taxon>
        <taxon>Alphaproteobacteria</taxon>
        <taxon>Holosporales</taxon>
        <taxon>Candidatus Paracaedibacteraceae</taxon>
        <taxon>Candidatus Odyssella</taxon>
    </lineage>
</organism>
<evidence type="ECO:0000256" key="2">
    <source>
        <dbReference type="ARBA" id="ARBA00022490"/>
    </source>
</evidence>
<evidence type="ECO:0000256" key="4">
    <source>
        <dbReference type="ARBA" id="ARBA00022884"/>
    </source>
</evidence>
<dbReference type="InterPro" id="IPR036555">
    <property type="entry name" value="NusA_N_sf"/>
</dbReference>